<dbReference type="OMA" id="EFIHAQT"/>
<dbReference type="Gene3D" id="1.20.1050.120">
    <property type="match status" value="1"/>
</dbReference>
<reference evidence="5" key="1">
    <citation type="journal article" date="2011" name="PLoS Pathog.">
        <title>Comparative genomics yields insights into niche adaptation of plant vascular wilt pathogens.</title>
        <authorList>
            <person name="Klosterman S.J."/>
            <person name="Subbarao K.V."/>
            <person name="Kang S."/>
            <person name="Veronese P."/>
            <person name="Gold S.E."/>
            <person name="Thomma B.P.H.J."/>
            <person name="Chen Z."/>
            <person name="Henrissat B."/>
            <person name="Lee Y.-H."/>
            <person name="Park J."/>
            <person name="Garcia-Pedrajas M.D."/>
            <person name="Barbara D.J."/>
            <person name="Anchieta A."/>
            <person name="de Jonge R."/>
            <person name="Santhanam P."/>
            <person name="Maruthachalam K."/>
            <person name="Atallah Z."/>
            <person name="Amyotte S.G."/>
            <person name="Paz Z."/>
            <person name="Inderbitzin P."/>
            <person name="Hayes R.J."/>
            <person name="Heiman D.I."/>
            <person name="Young S."/>
            <person name="Zeng Q."/>
            <person name="Engels R."/>
            <person name="Galagan J."/>
            <person name="Cuomo C.A."/>
            <person name="Dobinson K.F."/>
            <person name="Ma L.-J."/>
        </authorList>
    </citation>
    <scope>NUCLEOTIDE SEQUENCE [LARGE SCALE GENOMIC DNA]</scope>
    <source>
        <strain evidence="5">VaMs.102 / ATCC MYA-4576 / FGSC 10136</strain>
    </source>
</reference>
<dbReference type="InterPro" id="IPR016035">
    <property type="entry name" value="Acyl_Trfase/lysoPLipase"/>
</dbReference>
<organism evidence="5">
    <name type="scientific">Verticillium alfalfae (strain VaMs.102 / ATCC MYA-4576 / FGSC 10136)</name>
    <name type="common">Verticillium wilt of alfalfa</name>
    <name type="synonym">Verticillium albo-atrum</name>
    <dbReference type="NCBI Taxonomy" id="526221"/>
    <lineage>
        <taxon>Eukaryota</taxon>
        <taxon>Fungi</taxon>
        <taxon>Dikarya</taxon>
        <taxon>Ascomycota</taxon>
        <taxon>Pezizomycotina</taxon>
        <taxon>Sordariomycetes</taxon>
        <taxon>Hypocreomycetidae</taxon>
        <taxon>Glomerellales</taxon>
        <taxon>Plectosphaerellaceae</taxon>
        <taxon>Verticillium</taxon>
    </lineage>
</organism>
<dbReference type="AlphaFoldDB" id="C9STW3"/>
<dbReference type="PANTHER" id="PTHR10982">
    <property type="entry name" value="MALONYL COA-ACYL CARRIER PROTEIN TRANSACYLASE"/>
    <property type="match status" value="1"/>
</dbReference>
<dbReference type="EMBL" id="DS985225">
    <property type="protein sequence ID" value="EEY22274.1"/>
    <property type="molecule type" value="Genomic_DNA"/>
</dbReference>
<accession>C9STW3</accession>
<dbReference type="SUPFAM" id="SSF52151">
    <property type="entry name" value="FabD/lysophospholipase-like"/>
    <property type="match status" value="1"/>
</dbReference>
<evidence type="ECO:0000256" key="1">
    <source>
        <dbReference type="ARBA" id="ARBA00022679"/>
    </source>
</evidence>
<gene>
    <name evidence="4" type="ORF">VDBG_08384</name>
</gene>
<dbReference type="HOGENOM" id="CLU_024559_0_0_1"/>
<dbReference type="InterPro" id="IPR032088">
    <property type="entry name" value="SAT"/>
</dbReference>
<keyword evidence="5" id="KW-1185">Reference proteome</keyword>
<evidence type="ECO:0000259" key="3">
    <source>
        <dbReference type="Pfam" id="PF16073"/>
    </source>
</evidence>
<dbReference type="GeneID" id="9529388"/>
<evidence type="ECO:0000256" key="2">
    <source>
        <dbReference type="SAM" id="MobiDB-lite"/>
    </source>
</evidence>
<dbReference type="OrthoDB" id="5417908at2759"/>
<evidence type="ECO:0000313" key="5">
    <source>
        <dbReference type="Proteomes" id="UP000008698"/>
    </source>
</evidence>
<dbReference type="eggNOG" id="ENOG502QQJX">
    <property type="taxonomic scope" value="Eukaryota"/>
</dbReference>
<keyword evidence="1" id="KW-0808">Transferase</keyword>
<sequence>MAGIGNQLHPEVRMPIPMQKLTSTQLLALMSLSNDKEPFFLHQRKVKDVDGAASYIEPTPPRTPTSEDQDKDQQPSLETILGYIDPVVEKLQKSEYGDIEAARELLKFLIGYAEQNVLSGKDIHTFVLSSPIKDSRKSKLLRSYYDALHTSNVIPRPPKNGLFGTLTKSLNASSKPLYTIFGGQGLRTNYVQELAEITAAYNPLVEDLINDSAALLNKLSNTSRDVREIFSESFNILAWLQDSANIPGPGYLSSAPFSAPLVGLIQLAHYEVTCKILGLTPGEFCKQIAGTTGHSQGIITAAVVATGKDWSSWREITRTTITMLFWIGVRTQQVWNTSSSNSAISHAMSQDCIDHSEGTPSPMLSVRGLARETLQGYVDAANRYLKQSSRILSINMTNGPRQFVISGPPKYLYGLALQIRKAKRLETHGNCEEEDSKEKAVGSRFLEVSVPFHSVWLEDAVPFIQDDLKGILLRPSAMAVPVFGSEDGREICRLSNTDDEMDLLDTLIMSVVSKRVDWELASAFPHSSASTKTVLDFGPGGVHGISSLYSSAGRSGADIILVGTLGGGKSRFGHKGDLFR</sequence>
<dbReference type="Gene3D" id="3.40.366.10">
    <property type="entry name" value="Malonyl-Coenzyme A Acyl Carrier Protein, domain 2"/>
    <property type="match status" value="2"/>
</dbReference>
<dbReference type="Proteomes" id="UP000008698">
    <property type="component" value="Unassembled WGS sequence"/>
</dbReference>
<dbReference type="FunFam" id="3.40.366.10:FF:000006">
    <property type="entry name" value="Fatty acid synthase beta subunit dehydratase"/>
    <property type="match status" value="1"/>
</dbReference>
<evidence type="ECO:0000313" key="4">
    <source>
        <dbReference type="EMBL" id="EEY22274.1"/>
    </source>
</evidence>
<dbReference type="InterPro" id="IPR050830">
    <property type="entry name" value="Fungal_FAS"/>
</dbReference>
<feature type="domain" description="Starter acyltransferase (SAT)" evidence="3">
    <location>
        <begin position="180"/>
        <end position="415"/>
    </location>
</feature>
<dbReference type="PANTHER" id="PTHR10982:SF21">
    <property type="entry name" value="FATTY ACID SYNTHASE SUBUNIT BETA"/>
    <property type="match status" value="1"/>
</dbReference>
<dbReference type="RefSeq" id="XP_003001339.1">
    <property type="nucleotide sequence ID" value="XM_003001293.1"/>
</dbReference>
<dbReference type="Gene3D" id="6.20.240.10">
    <property type="match status" value="1"/>
</dbReference>
<proteinExistence type="predicted"/>
<dbReference type="GO" id="GO:0016740">
    <property type="term" value="F:transferase activity"/>
    <property type="evidence" value="ECO:0007669"/>
    <property type="project" value="UniProtKB-KW"/>
</dbReference>
<dbReference type="KEGG" id="val:VDBG_08384"/>
<dbReference type="InterPro" id="IPR001227">
    <property type="entry name" value="Ac_transferase_dom_sf"/>
</dbReference>
<name>C9STW3_VERA1</name>
<feature type="region of interest" description="Disordered" evidence="2">
    <location>
        <begin position="51"/>
        <end position="74"/>
    </location>
</feature>
<protein>
    <submittedName>
        <fullName evidence="4">Fatty acid synthase beta subunit</fullName>
    </submittedName>
</protein>
<dbReference type="STRING" id="526221.C9STW3"/>
<dbReference type="Pfam" id="PF16073">
    <property type="entry name" value="SAT"/>
    <property type="match status" value="1"/>
</dbReference>